<accession>A0A0F4GVM3</accession>
<evidence type="ECO:0000313" key="6">
    <source>
        <dbReference type="Proteomes" id="UP000033647"/>
    </source>
</evidence>
<dbReference type="GO" id="GO:0000149">
    <property type="term" value="F:SNARE binding"/>
    <property type="evidence" value="ECO:0007669"/>
    <property type="project" value="TreeGrafter"/>
</dbReference>
<dbReference type="InterPro" id="IPR018791">
    <property type="entry name" value="UV_resistance/autophagy_Atg14"/>
</dbReference>
<dbReference type="PANTHER" id="PTHR15157">
    <property type="entry name" value="UV RADIATION RESISTANCE-ASSOCIATED GENE PROTEIN"/>
    <property type="match status" value="1"/>
</dbReference>
<feature type="region of interest" description="Disordered" evidence="4">
    <location>
        <begin position="360"/>
        <end position="389"/>
    </location>
</feature>
<protein>
    <recommendedName>
        <fullName evidence="2">Autophagy-related protein 14</fullName>
    </recommendedName>
</protein>
<dbReference type="AlphaFoldDB" id="A0A0F4GVM3"/>
<keyword evidence="6" id="KW-1185">Reference proteome</keyword>
<keyword evidence="3" id="KW-0175">Coiled coil</keyword>
<dbReference type="EMBL" id="LAFY01000295">
    <property type="protein sequence ID" value="KJY01098.1"/>
    <property type="molecule type" value="Genomic_DNA"/>
</dbReference>
<dbReference type="Pfam" id="PF10186">
    <property type="entry name" value="ATG14"/>
    <property type="match status" value="1"/>
</dbReference>
<dbReference type="OrthoDB" id="72772at2759"/>
<evidence type="ECO:0000256" key="4">
    <source>
        <dbReference type="SAM" id="MobiDB-lite"/>
    </source>
</evidence>
<organism evidence="5 6">
    <name type="scientific">Zymoseptoria brevis</name>
    <dbReference type="NCBI Taxonomy" id="1047168"/>
    <lineage>
        <taxon>Eukaryota</taxon>
        <taxon>Fungi</taxon>
        <taxon>Dikarya</taxon>
        <taxon>Ascomycota</taxon>
        <taxon>Pezizomycotina</taxon>
        <taxon>Dothideomycetes</taxon>
        <taxon>Dothideomycetidae</taxon>
        <taxon>Mycosphaerellales</taxon>
        <taxon>Mycosphaerellaceae</taxon>
        <taxon>Zymoseptoria</taxon>
    </lineage>
</organism>
<feature type="region of interest" description="Disordered" evidence="4">
    <location>
        <begin position="66"/>
        <end position="143"/>
    </location>
</feature>
<comment type="caution">
    <text evidence="5">The sequence shown here is derived from an EMBL/GenBank/DDBJ whole genome shotgun (WGS) entry which is preliminary data.</text>
</comment>
<feature type="compositionally biased region" description="Basic and acidic residues" evidence="4">
    <location>
        <begin position="360"/>
        <end position="374"/>
    </location>
</feature>
<dbReference type="PANTHER" id="PTHR15157:SF5">
    <property type="entry name" value="UV RADIATION RESISTANCE-ASSOCIATED GENE PROTEIN"/>
    <property type="match status" value="1"/>
</dbReference>
<dbReference type="STRING" id="1047168.A0A0F4GVM3"/>
<evidence type="ECO:0000256" key="2">
    <source>
        <dbReference type="ARBA" id="ARBA00013807"/>
    </source>
</evidence>
<evidence type="ECO:0000313" key="5">
    <source>
        <dbReference type="EMBL" id="KJY01098.1"/>
    </source>
</evidence>
<evidence type="ECO:0000256" key="3">
    <source>
        <dbReference type="ARBA" id="ARBA00023054"/>
    </source>
</evidence>
<dbReference type="GO" id="GO:0000323">
    <property type="term" value="C:lytic vacuole"/>
    <property type="evidence" value="ECO:0007669"/>
    <property type="project" value="TreeGrafter"/>
</dbReference>
<dbReference type="GO" id="GO:0032991">
    <property type="term" value="C:protein-containing complex"/>
    <property type="evidence" value="ECO:0007669"/>
    <property type="project" value="UniProtKB-ARBA"/>
</dbReference>
<evidence type="ECO:0000256" key="1">
    <source>
        <dbReference type="ARBA" id="ARBA00009574"/>
    </source>
</evidence>
<dbReference type="Proteomes" id="UP000033647">
    <property type="component" value="Unassembled WGS sequence"/>
</dbReference>
<reference evidence="5 6" key="1">
    <citation type="submission" date="2015-03" db="EMBL/GenBank/DDBJ databases">
        <title>RNA-seq based gene annotation and comparative genomics of four Zymoseptoria species reveal species-specific pathogenicity related genes and transposable element activity.</title>
        <authorList>
            <person name="Grandaubert J."/>
            <person name="Bhattacharyya A."/>
            <person name="Stukenbrock E.H."/>
        </authorList>
    </citation>
    <scope>NUCLEOTIDE SEQUENCE [LARGE SCALE GENOMIC DNA]</scope>
    <source>
        <strain evidence="5 6">Zb18110</strain>
    </source>
</reference>
<gene>
    <name evidence="5" type="ORF">TI39_contig303g00046</name>
</gene>
<name>A0A0F4GVM3_9PEZI</name>
<proteinExistence type="inferred from homology"/>
<dbReference type="GO" id="GO:0005768">
    <property type="term" value="C:endosome"/>
    <property type="evidence" value="ECO:0007669"/>
    <property type="project" value="TreeGrafter"/>
</dbReference>
<dbReference type="GO" id="GO:0035493">
    <property type="term" value="P:SNARE complex assembly"/>
    <property type="evidence" value="ECO:0007669"/>
    <property type="project" value="TreeGrafter"/>
</dbReference>
<sequence>MSFSRAERPWLLPYNHKLRNLLSISLRNLSLDSKLAARSRGKTIDDDALPQTLNSPAKLVALREQQTIGHSRSSTDLRADSAHASPEGSEVFEEAEHNASISGARQKQRPKSMAVTSPTKRPELGRTKRRSTMEWATATPQKRQQRLEAVTRGRMADVFFSLHVDDVAEPVYVSETVEKTMNPTFRSIDWSLCGPAITRSDRLLLRLWVKGSKADDWLQLVQLAIELGGLQYLGKNLDHVDRSLPRNSIIFHLTDGVYTTKGASLSDFIPATAQFKLAQSSTQRPILSSSFDALLRLSKLDDSIQDALGARDQLARDLEDILRTNKVALTERDQIAEAEDRLKTIDFAKRTVQKQLEKARKQSEERRVSLETRRSLMTSDAAARQSKWQDVNEAKPELPAWKEHNSALESTIQSQRRRICEDLQKCYPIQPVPGKTLAFSIRALHLPNSEQLDLELPEVVSAALGHIAHILQLVALYLSQSLPYPVMPRGSTSTVYDPVSILKSNTTSNSRAAEDKLRLYPLFSKGVPRFRYEYGVFLLNENIRVLLENTFGLKVLDIRQTLPNLKYLLYVATAGEGELPGRKMGGIRGLARPRVHERVGSHDSASSTLSGLTLLGNGKAKGAVDRLREISGAGPGQK</sequence>
<comment type="similarity">
    <text evidence="1">Belongs to the ATG14 family.</text>
</comment>